<organism evidence="1 2">
    <name type="scientific">Methylotuvimicrobium buryatense</name>
    <name type="common">Methylomicrobium buryatense</name>
    <dbReference type="NCBI Taxonomy" id="95641"/>
    <lineage>
        <taxon>Bacteria</taxon>
        <taxon>Pseudomonadati</taxon>
        <taxon>Pseudomonadota</taxon>
        <taxon>Gammaproteobacteria</taxon>
        <taxon>Methylococcales</taxon>
        <taxon>Methylococcaceae</taxon>
        <taxon>Methylotuvimicrobium</taxon>
    </lineage>
</organism>
<dbReference type="AlphaFoldDB" id="A0A4P9UL42"/>
<reference evidence="2" key="1">
    <citation type="journal article" date="2019" name="J. Bacteriol.">
        <title>A Mutagenic Screen Identifies a TonB-Dependent Receptor Required for the Lanthanide Metal Switch in the Type I Methanotroph 'Methylotuvimicrobium buryatense' 5GB1C.</title>
        <authorList>
            <person name="Groom J.D."/>
            <person name="Ford S.M."/>
            <person name="Pesesky M.W."/>
            <person name="Lidstrom M.E."/>
        </authorList>
    </citation>
    <scope>NUCLEOTIDE SEQUENCE [LARGE SCALE GENOMIC DNA]</scope>
    <source>
        <strain evidence="2">5GB1C</strain>
    </source>
</reference>
<evidence type="ECO:0000313" key="1">
    <source>
        <dbReference type="EMBL" id="QCW81817.1"/>
    </source>
</evidence>
<dbReference type="Proteomes" id="UP000305881">
    <property type="component" value="Chromosome"/>
</dbReference>
<proteinExistence type="predicted"/>
<evidence type="ECO:0000313" key="2">
    <source>
        <dbReference type="Proteomes" id="UP000305881"/>
    </source>
</evidence>
<dbReference type="EMBL" id="CP035467">
    <property type="protein sequence ID" value="QCW81817.1"/>
    <property type="molecule type" value="Genomic_DNA"/>
</dbReference>
<dbReference type="KEGG" id="mbur:EQU24_05810"/>
<gene>
    <name evidence="1" type="ORF">EQU24_05810</name>
</gene>
<keyword evidence="2" id="KW-1185">Reference proteome</keyword>
<protein>
    <submittedName>
        <fullName evidence="1">Uncharacterized protein</fullName>
    </submittedName>
</protein>
<name>A0A4P9UL42_METBY</name>
<accession>A0A4P9UL42</accession>
<sequence>MLGEDVGSRADFCSCKICIHAILGACRFLLLGNCSCIALLHAILGARAAAKPPWMGLRRSSTGIPHTLKSAKLLKLGIAGLLRHCRNLKCERYNHFWGMGSGRMGSPK</sequence>